<dbReference type="OrthoDB" id="32523at2"/>
<dbReference type="InterPro" id="IPR000835">
    <property type="entry name" value="HTH_MarR-typ"/>
</dbReference>
<dbReference type="Gene3D" id="1.10.10.10">
    <property type="entry name" value="Winged helix-like DNA-binding domain superfamily/Winged helix DNA-binding domain"/>
    <property type="match status" value="1"/>
</dbReference>
<evidence type="ECO:0000313" key="2">
    <source>
        <dbReference type="EMBL" id="SFN85008.1"/>
    </source>
</evidence>
<keyword evidence="3" id="KW-1185">Reference proteome</keyword>
<dbReference type="PRINTS" id="PR00598">
    <property type="entry name" value="HTHMARR"/>
</dbReference>
<dbReference type="GO" id="GO:0006950">
    <property type="term" value="P:response to stress"/>
    <property type="evidence" value="ECO:0007669"/>
    <property type="project" value="TreeGrafter"/>
</dbReference>
<dbReference type="GO" id="GO:0003677">
    <property type="term" value="F:DNA binding"/>
    <property type="evidence" value="ECO:0007669"/>
    <property type="project" value="UniProtKB-KW"/>
</dbReference>
<dbReference type="SMART" id="SM00347">
    <property type="entry name" value="HTH_MARR"/>
    <property type="match status" value="1"/>
</dbReference>
<evidence type="ECO:0000313" key="3">
    <source>
        <dbReference type="Proteomes" id="UP000199236"/>
    </source>
</evidence>
<dbReference type="InterPro" id="IPR036388">
    <property type="entry name" value="WH-like_DNA-bd_sf"/>
</dbReference>
<protein>
    <submittedName>
        <fullName evidence="2">DNA-binding transcriptional regulator, MarR family</fullName>
    </submittedName>
</protein>
<sequence length="169" mass="18940">MNVEERSKQVCENWPEAVTPYMQSAALIQRLSSLLQETTKRLLKFHDLTYMEFDALAALRSQKPGATMTPTELYDALLISSGGLTKVLKSLKSKGFITRSYSQKDARQKLVLLTDKGRAKLSEIMPQIAANAETLLQNGFESPEACTAFADDLKRIIQTAEREINQQGR</sequence>
<dbReference type="PANTHER" id="PTHR33164:SF43">
    <property type="entry name" value="HTH-TYPE TRANSCRIPTIONAL REPRESSOR YETL"/>
    <property type="match status" value="1"/>
</dbReference>
<keyword evidence="2" id="KW-0238">DNA-binding</keyword>
<dbReference type="GO" id="GO:0003700">
    <property type="term" value="F:DNA-binding transcription factor activity"/>
    <property type="evidence" value="ECO:0007669"/>
    <property type="project" value="InterPro"/>
</dbReference>
<dbReference type="PROSITE" id="PS50995">
    <property type="entry name" value="HTH_MARR_2"/>
    <property type="match status" value="1"/>
</dbReference>
<dbReference type="InterPro" id="IPR036390">
    <property type="entry name" value="WH_DNA-bd_sf"/>
</dbReference>
<organism evidence="2 3">
    <name type="scientific">Cohaesibacter marisflavi</name>
    <dbReference type="NCBI Taxonomy" id="655353"/>
    <lineage>
        <taxon>Bacteria</taxon>
        <taxon>Pseudomonadati</taxon>
        <taxon>Pseudomonadota</taxon>
        <taxon>Alphaproteobacteria</taxon>
        <taxon>Hyphomicrobiales</taxon>
        <taxon>Cohaesibacteraceae</taxon>
    </lineage>
</organism>
<evidence type="ECO:0000259" key="1">
    <source>
        <dbReference type="PROSITE" id="PS50995"/>
    </source>
</evidence>
<name>A0A1I5CDF2_9HYPH</name>
<dbReference type="EMBL" id="FOVR01000002">
    <property type="protein sequence ID" value="SFN85008.1"/>
    <property type="molecule type" value="Genomic_DNA"/>
</dbReference>
<accession>A0A1I5CDF2</accession>
<dbReference type="Proteomes" id="UP000199236">
    <property type="component" value="Unassembled WGS sequence"/>
</dbReference>
<reference evidence="2 3" key="1">
    <citation type="submission" date="2016-10" db="EMBL/GenBank/DDBJ databases">
        <authorList>
            <person name="de Groot N.N."/>
        </authorList>
    </citation>
    <scope>NUCLEOTIDE SEQUENCE [LARGE SCALE GENOMIC DNA]</scope>
    <source>
        <strain evidence="2 3">CGMCC 1.9157</strain>
    </source>
</reference>
<dbReference type="AlphaFoldDB" id="A0A1I5CDF2"/>
<feature type="domain" description="HTH marR-type" evidence="1">
    <location>
        <begin position="21"/>
        <end position="158"/>
    </location>
</feature>
<dbReference type="SUPFAM" id="SSF46785">
    <property type="entry name" value="Winged helix' DNA-binding domain"/>
    <property type="match status" value="1"/>
</dbReference>
<dbReference type="STRING" id="655353.SAMN04488056_102198"/>
<gene>
    <name evidence="2" type="ORF">SAMN04488056_102198</name>
</gene>
<dbReference type="Pfam" id="PF12802">
    <property type="entry name" value="MarR_2"/>
    <property type="match status" value="1"/>
</dbReference>
<proteinExistence type="predicted"/>
<dbReference type="PANTHER" id="PTHR33164">
    <property type="entry name" value="TRANSCRIPTIONAL REGULATOR, MARR FAMILY"/>
    <property type="match status" value="1"/>
</dbReference>
<dbReference type="InterPro" id="IPR039422">
    <property type="entry name" value="MarR/SlyA-like"/>
</dbReference>
<dbReference type="RefSeq" id="WP_090069407.1">
    <property type="nucleotide sequence ID" value="NZ_FOVR01000002.1"/>
</dbReference>